<dbReference type="Gramene" id="TVU14502">
    <property type="protein sequence ID" value="TVU14502"/>
    <property type="gene ID" value="EJB05_37976"/>
</dbReference>
<evidence type="ECO:0000256" key="1">
    <source>
        <dbReference type="SAM" id="MobiDB-lite"/>
    </source>
</evidence>
<feature type="compositionally biased region" description="Basic and acidic residues" evidence="1">
    <location>
        <begin position="1"/>
        <end position="12"/>
    </location>
</feature>
<proteinExistence type="predicted"/>
<evidence type="ECO:0000313" key="3">
    <source>
        <dbReference type="Proteomes" id="UP000324897"/>
    </source>
</evidence>
<reference evidence="2 3" key="1">
    <citation type="journal article" date="2019" name="Sci. Rep.">
        <title>A high-quality genome of Eragrostis curvula grass provides insights into Poaceae evolution and supports new strategies to enhance forage quality.</title>
        <authorList>
            <person name="Carballo J."/>
            <person name="Santos B.A.C.M."/>
            <person name="Zappacosta D."/>
            <person name="Garbus I."/>
            <person name="Selva J.P."/>
            <person name="Gallo C.A."/>
            <person name="Diaz A."/>
            <person name="Albertini E."/>
            <person name="Caccamo M."/>
            <person name="Echenique V."/>
        </authorList>
    </citation>
    <scope>NUCLEOTIDE SEQUENCE [LARGE SCALE GENOMIC DNA]</scope>
    <source>
        <strain evidence="3">cv. Victoria</strain>
        <tissue evidence="2">Leaf</tissue>
    </source>
</reference>
<protein>
    <submittedName>
        <fullName evidence="2">Uncharacterized protein</fullName>
    </submittedName>
</protein>
<name>A0A5J9TT12_9POAL</name>
<comment type="caution">
    <text evidence="2">The sequence shown here is derived from an EMBL/GenBank/DDBJ whole genome shotgun (WGS) entry which is preliminary data.</text>
</comment>
<gene>
    <name evidence="2" type="ORF">EJB05_37976</name>
</gene>
<dbReference type="AlphaFoldDB" id="A0A5J9TT12"/>
<feature type="non-terminal residue" evidence="2">
    <location>
        <position position="1"/>
    </location>
</feature>
<keyword evidence="3" id="KW-1185">Reference proteome</keyword>
<dbReference type="EMBL" id="RWGY01000031">
    <property type="protein sequence ID" value="TVU14502.1"/>
    <property type="molecule type" value="Genomic_DNA"/>
</dbReference>
<evidence type="ECO:0000313" key="2">
    <source>
        <dbReference type="EMBL" id="TVU14502.1"/>
    </source>
</evidence>
<accession>A0A5J9TT12</accession>
<dbReference type="Proteomes" id="UP000324897">
    <property type="component" value="Unassembled WGS sequence"/>
</dbReference>
<sequence>PDGHFLSRERNRSPSPSPASPASLDSQPIHRLLPVYRCFFALLLGPPPPPPSCSDDAPRRLPASAQIAAPPFAAPAPNEVQCRRLRFASLLAASPTTCSGLAVPLVVQQCIFLSQSVRGESHIGQRATAEGILKYSDCLTDHLLSIKNFKSQGCPVEHNSLKSTDCVQNSEPSGKVIKRILTKVLTGTSPLTGEPSSCT</sequence>
<organism evidence="2 3">
    <name type="scientific">Eragrostis curvula</name>
    <name type="common">weeping love grass</name>
    <dbReference type="NCBI Taxonomy" id="38414"/>
    <lineage>
        <taxon>Eukaryota</taxon>
        <taxon>Viridiplantae</taxon>
        <taxon>Streptophyta</taxon>
        <taxon>Embryophyta</taxon>
        <taxon>Tracheophyta</taxon>
        <taxon>Spermatophyta</taxon>
        <taxon>Magnoliopsida</taxon>
        <taxon>Liliopsida</taxon>
        <taxon>Poales</taxon>
        <taxon>Poaceae</taxon>
        <taxon>PACMAD clade</taxon>
        <taxon>Chloridoideae</taxon>
        <taxon>Eragrostideae</taxon>
        <taxon>Eragrostidinae</taxon>
        <taxon>Eragrostis</taxon>
    </lineage>
</organism>
<feature type="region of interest" description="Disordered" evidence="1">
    <location>
        <begin position="1"/>
        <end position="25"/>
    </location>
</feature>